<feature type="transmembrane region" description="Helical" evidence="7">
    <location>
        <begin position="99"/>
        <end position="117"/>
    </location>
</feature>
<protein>
    <submittedName>
        <fullName evidence="9">Membrane associated rhomboid family serine protease</fullName>
    </submittedName>
</protein>
<evidence type="ECO:0000256" key="5">
    <source>
        <dbReference type="ARBA" id="ARBA00022989"/>
    </source>
</evidence>
<dbReference type="InterPro" id="IPR022764">
    <property type="entry name" value="Peptidase_S54_rhomboid_dom"/>
</dbReference>
<evidence type="ECO:0000259" key="8">
    <source>
        <dbReference type="Pfam" id="PF01694"/>
    </source>
</evidence>
<proteinExistence type="inferred from homology"/>
<keyword evidence="4" id="KW-0378">Hydrolase</keyword>
<dbReference type="Proteomes" id="UP000252585">
    <property type="component" value="Unassembled WGS sequence"/>
</dbReference>
<feature type="transmembrane region" description="Helical" evidence="7">
    <location>
        <begin position="65"/>
        <end position="87"/>
    </location>
</feature>
<organism evidence="9 10">
    <name type="scientific">Saliterribacillus persicus</name>
    <dbReference type="NCBI Taxonomy" id="930114"/>
    <lineage>
        <taxon>Bacteria</taxon>
        <taxon>Bacillati</taxon>
        <taxon>Bacillota</taxon>
        <taxon>Bacilli</taxon>
        <taxon>Bacillales</taxon>
        <taxon>Bacillaceae</taxon>
        <taxon>Saliterribacillus</taxon>
    </lineage>
</organism>
<evidence type="ECO:0000256" key="1">
    <source>
        <dbReference type="ARBA" id="ARBA00004141"/>
    </source>
</evidence>
<accession>A0A368XYU3</accession>
<dbReference type="OrthoDB" id="9813074at2"/>
<dbReference type="PANTHER" id="PTHR43731">
    <property type="entry name" value="RHOMBOID PROTEASE"/>
    <property type="match status" value="1"/>
</dbReference>
<reference evidence="9 10" key="1">
    <citation type="submission" date="2018-07" db="EMBL/GenBank/DDBJ databases">
        <title>Genomic Encyclopedia of Type Strains, Phase IV (KMG-IV): sequencing the most valuable type-strain genomes for metagenomic binning, comparative biology and taxonomic classification.</title>
        <authorList>
            <person name="Goeker M."/>
        </authorList>
    </citation>
    <scope>NUCLEOTIDE SEQUENCE [LARGE SCALE GENOMIC DNA]</scope>
    <source>
        <strain evidence="9 10">DSM 27696</strain>
    </source>
</reference>
<keyword evidence="9" id="KW-0645">Protease</keyword>
<dbReference type="Gene3D" id="1.20.1540.10">
    <property type="entry name" value="Rhomboid-like"/>
    <property type="match status" value="1"/>
</dbReference>
<feature type="transmembrane region" description="Helical" evidence="7">
    <location>
        <begin position="236"/>
        <end position="257"/>
    </location>
</feature>
<dbReference type="EMBL" id="QPJJ01000004">
    <property type="protein sequence ID" value="RCW73035.1"/>
    <property type="molecule type" value="Genomic_DNA"/>
</dbReference>
<sequence length="258" mass="29302">MFIRNESFRDFIQFYPLISILVAFQLTLWLIGFLIPPLGDIIYNVGVGQNYLISQGEYWRLITPIFLHSPYGIGHILFNSFALVIFGPALEQMLGKGKLFFIFIFTGVVANVFTYIVEPSPTYTHLGASGAIYGIIGLYIFMALFEKKLIDPQSAKLVIIISVIGLIMTFIRPGINIAGHLFGFIAGFALGPILLRNARAFNPWQNTRRRKRKTYDGDIGFDPNRWNKRRYRYKKYIGPILWSIIALLVLLGLIGSVL</sequence>
<evidence type="ECO:0000313" key="10">
    <source>
        <dbReference type="Proteomes" id="UP000252585"/>
    </source>
</evidence>
<comment type="similarity">
    <text evidence="2">Belongs to the peptidase S54 family.</text>
</comment>
<dbReference type="SUPFAM" id="SSF144091">
    <property type="entry name" value="Rhomboid-like"/>
    <property type="match status" value="1"/>
</dbReference>
<evidence type="ECO:0000256" key="4">
    <source>
        <dbReference type="ARBA" id="ARBA00022801"/>
    </source>
</evidence>
<feature type="transmembrane region" description="Helical" evidence="7">
    <location>
        <begin position="157"/>
        <end position="175"/>
    </location>
</feature>
<name>A0A368XYU3_9BACI</name>
<keyword evidence="3 7" id="KW-0812">Transmembrane</keyword>
<dbReference type="InterPro" id="IPR050925">
    <property type="entry name" value="Rhomboid_protease_S54"/>
</dbReference>
<keyword evidence="5 7" id="KW-1133">Transmembrane helix</keyword>
<dbReference type="InterPro" id="IPR035952">
    <property type="entry name" value="Rhomboid-like_sf"/>
</dbReference>
<evidence type="ECO:0000256" key="2">
    <source>
        <dbReference type="ARBA" id="ARBA00009045"/>
    </source>
</evidence>
<dbReference type="GO" id="GO:0004252">
    <property type="term" value="F:serine-type endopeptidase activity"/>
    <property type="evidence" value="ECO:0007669"/>
    <property type="project" value="InterPro"/>
</dbReference>
<comment type="subcellular location">
    <subcellularLocation>
        <location evidence="1">Membrane</location>
        <topology evidence="1">Multi-pass membrane protein</topology>
    </subcellularLocation>
</comment>
<dbReference type="GO" id="GO:0016020">
    <property type="term" value="C:membrane"/>
    <property type="evidence" value="ECO:0007669"/>
    <property type="project" value="UniProtKB-SubCell"/>
</dbReference>
<dbReference type="RefSeq" id="WP_114352145.1">
    <property type="nucleotide sequence ID" value="NZ_QPJJ01000004.1"/>
</dbReference>
<dbReference type="AlphaFoldDB" id="A0A368XYU3"/>
<feature type="domain" description="Peptidase S54 rhomboid" evidence="8">
    <location>
        <begin position="56"/>
        <end position="196"/>
    </location>
</feature>
<keyword evidence="10" id="KW-1185">Reference proteome</keyword>
<comment type="caution">
    <text evidence="9">The sequence shown here is derived from an EMBL/GenBank/DDBJ whole genome shotgun (WGS) entry which is preliminary data.</text>
</comment>
<gene>
    <name evidence="9" type="ORF">DFR57_10429</name>
</gene>
<keyword evidence="6 7" id="KW-0472">Membrane</keyword>
<feature type="transmembrane region" description="Helical" evidence="7">
    <location>
        <begin position="181"/>
        <end position="202"/>
    </location>
</feature>
<feature type="transmembrane region" description="Helical" evidence="7">
    <location>
        <begin position="123"/>
        <end position="145"/>
    </location>
</feature>
<evidence type="ECO:0000256" key="3">
    <source>
        <dbReference type="ARBA" id="ARBA00022692"/>
    </source>
</evidence>
<dbReference type="Pfam" id="PF01694">
    <property type="entry name" value="Rhomboid"/>
    <property type="match status" value="1"/>
</dbReference>
<evidence type="ECO:0000313" key="9">
    <source>
        <dbReference type="EMBL" id="RCW73035.1"/>
    </source>
</evidence>
<feature type="transmembrane region" description="Helical" evidence="7">
    <location>
        <begin position="12"/>
        <end position="35"/>
    </location>
</feature>
<dbReference type="PANTHER" id="PTHR43731:SF14">
    <property type="entry name" value="PRESENILIN-ASSOCIATED RHOMBOID-LIKE PROTEIN, MITOCHONDRIAL"/>
    <property type="match status" value="1"/>
</dbReference>
<evidence type="ECO:0000256" key="7">
    <source>
        <dbReference type="SAM" id="Phobius"/>
    </source>
</evidence>
<evidence type="ECO:0000256" key="6">
    <source>
        <dbReference type="ARBA" id="ARBA00023136"/>
    </source>
</evidence>
<dbReference type="GO" id="GO:0006508">
    <property type="term" value="P:proteolysis"/>
    <property type="evidence" value="ECO:0007669"/>
    <property type="project" value="UniProtKB-KW"/>
</dbReference>